<dbReference type="EMBL" id="CP001097">
    <property type="protein sequence ID" value="ACD90621.1"/>
    <property type="molecule type" value="Genomic_DNA"/>
</dbReference>
<organism evidence="5 6">
    <name type="scientific">Chlorobium limicola (strain DSM 245 / NBRC 103803 / 6330)</name>
    <dbReference type="NCBI Taxonomy" id="290315"/>
    <lineage>
        <taxon>Bacteria</taxon>
        <taxon>Pseudomonadati</taxon>
        <taxon>Chlorobiota</taxon>
        <taxon>Chlorobiia</taxon>
        <taxon>Chlorobiales</taxon>
        <taxon>Chlorobiaceae</taxon>
        <taxon>Chlorobium/Pelodictyon group</taxon>
        <taxon>Chlorobium</taxon>
    </lineage>
</organism>
<keyword evidence="2" id="KW-0547">Nucleotide-binding</keyword>
<dbReference type="STRING" id="290315.Clim_1574"/>
<evidence type="ECO:0000259" key="4">
    <source>
        <dbReference type="PROSITE" id="PS50893"/>
    </source>
</evidence>
<evidence type="ECO:0000313" key="6">
    <source>
        <dbReference type="Proteomes" id="UP000008841"/>
    </source>
</evidence>
<dbReference type="PROSITE" id="PS50893">
    <property type="entry name" value="ABC_TRANSPORTER_2"/>
    <property type="match status" value="1"/>
</dbReference>
<keyword evidence="1" id="KW-0813">Transport</keyword>
<dbReference type="InterPro" id="IPR003593">
    <property type="entry name" value="AAA+_ATPase"/>
</dbReference>
<accession>B3EDJ6</accession>
<evidence type="ECO:0000256" key="1">
    <source>
        <dbReference type="ARBA" id="ARBA00022448"/>
    </source>
</evidence>
<gene>
    <name evidence="5" type="ordered locus">Clim_1574</name>
</gene>
<evidence type="ECO:0000313" key="5">
    <source>
        <dbReference type="EMBL" id="ACD90621.1"/>
    </source>
</evidence>
<dbReference type="Pfam" id="PF00005">
    <property type="entry name" value="ABC_tran"/>
    <property type="match status" value="1"/>
</dbReference>
<keyword evidence="3" id="KW-0067">ATP-binding</keyword>
<feature type="domain" description="ABC transporter" evidence="4">
    <location>
        <begin position="11"/>
        <end position="237"/>
    </location>
</feature>
<dbReference type="PANTHER" id="PTHR42939">
    <property type="entry name" value="ABC TRANSPORTER ATP-BINDING PROTEIN ALBC-RELATED"/>
    <property type="match status" value="1"/>
</dbReference>
<evidence type="ECO:0000256" key="2">
    <source>
        <dbReference type="ARBA" id="ARBA00022741"/>
    </source>
</evidence>
<dbReference type="InterPro" id="IPR051782">
    <property type="entry name" value="ABC_Transporter_VariousFunc"/>
</dbReference>
<dbReference type="InterPro" id="IPR027417">
    <property type="entry name" value="P-loop_NTPase"/>
</dbReference>
<dbReference type="InterPro" id="IPR003439">
    <property type="entry name" value="ABC_transporter-like_ATP-bd"/>
</dbReference>
<sequence length="301" mass="34011">MELTASMESLIECNGLRHAYGRKPVLHGLTFSVEAGGIFGLLGKNGAGKSTVINILMGFLRPSGGDCRVLGEESHALSPGVRSRIGLLQEGFVQYDFMSVSELERYYSPFYPKWNREVYYDLIGRMHMPETRRLSAMSNGQRSQVVLGLIMAQMPELMILDDYSMGLDVGYRRLFVDFLREYVTLHGTTVLLTSHVVQELDRIIDRMVVLKEGTVCACMAKKEFMEKFHGFTFARTPASLQMKPDDVVRTIEHTSRKTTVYGFLAEAALKEYLDYLDVPCEGFEEIPMTFEDAFIGLTGKY</sequence>
<dbReference type="GO" id="GO:0016887">
    <property type="term" value="F:ATP hydrolysis activity"/>
    <property type="evidence" value="ECO:0007669"/>
    <property type="project" value="InterPro"/>
</dbReference>
<dbReference type="PANTHER" id="PTHR42939:SF1">
    <property type="entry name" value="ABC TRANSPORTER ATP-BINDING PROTEIN ALBC-RELATED"/>
    <property type="match status" value="1"/>
</dbReference>
<evidence type="ECO:0000256" key="3">
    <source>
        <dbReference type="ARBA" id="ARBA00022840"/>
    </source>
</evidence>
<reference evidence="5 6" key="1">
    <citation type="submission" date="2008-05" db="EMBL/GenBank/DDBJ databases">
        <title>Complete sequence of Chlorobium limicola DSM 245.</title>
        <authorList>
            <consortium name="US DOE Joint Genome Institute"/>
            <person name="Lucas S."/>
            <person name="Copeland A."/>
            <person name="Lapidus A."/>
            <person name="Glavina del Rio T."/>
            <person name="Dalin E."/>
            <person name="Tice H."/>
            <person name="Bruce D."/>
            <person name="Goodwin L."/>
            <person name="Pitluck S."/>
            <person name="Schmutz J."/>
            <person name="Larimer F."/>
            <person name="Land M."/>
            <person name="Hauser L."/>
            <person name="Kyrpides N."/>
            <person name="Ovchinnikova G."/>
            <person name="Zhao F."/>
            <person name="Li T."/>
            <person name="Liu Z."/>
            <person name="Overmann J."/>
            <person name="Bryant D.A."/>
            <person name="Richardson P."/>
        </authorList>
    </citation>
    <scope>NUCLEOTIDE SEQUENCE [LARGE SCALE GENOMIC DNA]</scope>
    <source>
        <strain evidence="6">DSM 245 / NBRC 103803 / 6330</strain>
    </source>
</reference>
<dbReference type="SUPFAM" id="SSF52540">
    <property type="entry name" value="P-loop containing nucleoside triphosphate hydrolases"/>
    <property type="match status" value="1"/>
</dbReference>
<dbReference type="Proteomes" id="UP000008841">
    <property type="component" value="Chromosome"/>
</dbReference>
<dbReference type="SMART" id="SM00382">
    <property type="entry name" value="AAA"/>
    <property type="match status" value="1"/>
</dbReference>
<dbReference type="HOGENOM" id="CLU_000604_1_2_10"/>
<name>B3EDJ6_CHLL2</name>
<dbReference type="KEGG" id="cli:Clim_1574"/>
<proteinExistence type="predicted"/>
<dbReference type="eggNOG" id="COG1131">
    <property type="taxonomic scope" value="Bacteria"/>
</dbReference>
<dbReference type="CDD" id="cd03230">
    <property type="entry name" value="ABC_DR_subfamily_A"/>
    <property type="match status" value="1"/>
</dbReference>
<protein>
    <submittedName>
        <fullName evidence="5">ABC transporter related</fullName>
    </submittedName>
</protein>
<dbReference type="AlphaFoldDB" id="B3EDJ6"/>
<dbReference type="Gene3D" id="3.40.50.300">
    <property type="entry name" value="P-loop containing nucleotide triphosphate hydrolases"/>
    <property type="match status" value="1"/>
</dbReference>
<dbReference type="GO" id="GO:0005524">
    <property type="term" value="F:ATP binding"/>
    <property type="evidence" value="ECO:0007669"/>
    <property type="project" value="UniProtKB-KW"/>
</dbReference>